<keyword evidence="4" id="KW-1185">Reference proteome</keyword>
<dbReference type="SMART" id="SM00854">
    <property type="entry name" value="PGA_cap"/>
    <property type="match status" value="1"/>
</dbReference>
<dbReference type="EMBL" id="JAVFKD010000012">
    <property type="protein sequence ID" value="KAK5994139.1"/>
    <property type="molecule type" value="Genomic_DNA"/>
</dbReference>
<accession>A0ABR0SPW1</accession>
<dbReference type="PANTHER" id="PTHR33393">
    <property type="entry name" value="POLYGLUTAMINE SYNTHESIS ACCESSORY PROTEIN RV0574C-RELATED"/>
    <property type="match status" value="1"/>
</dbReference>
<reference evidence="3 4" key="1">
    <citation type="submission" date="2024-01" db="EMBL/GenBank/DDBJ databases">
        <title>Complete genome of Cladobotryum mycophilum ATHUM6906.</title>
        <authorList>
            <person name="Christinaki A.C."/>
            <person name="Myridakis A.I."/>
            <person name="Kouvelis V.N."/>
        </authorList>
    </citation>
    <scope>NUCLEOTIDE SEQUENCE [LARGE SCALE GENOMIC DNA]</scope>
    <source>
        <strain evidence="3 4">ATHUM6906</strain>
    </source>
</reference>
<comment type="caution">
    <text evidence="3">The sequence shown here is derived from an EMBL/GenBank/DDBJ whole genome shotgun (WGS) entry which is preliminary data.</text>
</comment>
<sequence length="526" mass="58220">MPNALCLRQPYTSRDKEAELSMRIKEPFNVVAVGDLIQMVPFSNRHDADIQALVQLMQGADITLANNENTVVDRLTFKGPIAHMEADAIVADDWANMGIGMVTKANNHTFDCGEAGLIQNLQQLRRVGIEYVGTDHNTVEARLARFRTTPKGVVGFVGAYAEVEDYSQLLGLPAGDPVTVTPKQLEQLRAMRDSIVARRGEVHAPIDLPDEDLEGSVLVFGRFFKLDDVGDQANAEAASIKKRLDHHLGCKGTITYKNNSLGLKVYHGVTAKQMDQLRTIAKVDTNGESDAHTLNAFGVHFKVAAEPGEYSYDPEPQDERDILREVRSGKQFSDFLAVTIHWHQNRFSFQAYSFDHYPSDYQVKFAHDAIDNGADLFFAHGVHTLKGVEIYRGKPVFYGLSNFVFQHSLFRSWRDDAAGRTPATLNGPVVGDGESNEARWAWLNKPENCEALLVSCSYLDGKLSQVLLYPADLGRTPRAGCDIGTPRRPEPSVAYDILSRVSEYSGPFGTKITIENGVGVVDIPTH</sequence>
<name>A0ABR0SPW1_9HYPO</name>
<dbReference type="SUPFAM" id="SSF56300">
    <property type="entry name" value="Metallo-dependent phosphatases"/>
    <property type="match status" value="2"/>
</dbReference>
<comment type="similarity">
    <text evidence="1">Belongs to the CapA family.</text>
</comment>
<dbReference type="Proteomes" id="UP001338125">
    <property type="component" value="Unassembled WGS sequence"/>
</dbReference>
<dbReference type="InterPro" id="IPR052169">
    <property type="entry name" value="CW_Biosynth-Accessory"/>
</dbReference>
<protein>
    <recommendedName>
        <fullName evidence="2">Capsule synthesis protein CapA domain-containing protein</fullName>
    </recommendedName>
</protein>
<evidence type="ECO:0000259" key="2">
    <source>
        <dbReference type="SMART" id="SM00854"/>
    </source>
</evidence>
<feature type="domain" description="Capsule synthesis protein CapA" evidence="2">
    <location>
        <begin position="29"/>
        <end position="407"/>
    </location>
</feature>
<gene>
    <name evidence="3" type="ORF">PT974_07579</name>
</gene>
<evidence type="ECO:0000313" key="4">
    <source>
        <dbReference type="Proteomes" id="UP001338125"/>
    </source>
</evidence>
<dbReference type="InterPro" id="IPR029052">
    <property type="entry name" value="Metallo-depent_PP-like"/>
</dbReference>
<dbReference type="InterPro" id="IPR019079">
    <property type="entry name" value="Capsule_synth_CapA"/>
</dbReference>
<evidence type="ECO:0000256" key="1">
    <source>
        <dbReference type="ARBA" id="ARBA00005662"/>
    </source>
</evidence>
<proteinExistence type="inferred from homology"/>
<dbReference type="Pfam" id="PF09587">
    <property type="entry name" value="PGA_cap"/>
    <property type="match status" value="2"/>
</dbReference>
<organism evidence="3 4">
    <name type="scientific">Cladobotryum mycophilum</name>
    <dbReference type="NCBI Taxonomy" id="491253"/>
    <lineage>
        <taxon>Eukaryota</taxon>
        <taxon>Fungi</taxon>
        <taxon>Dikarya</taxon>
        <taxon>Ascomycota</taxon>
        <taxon>Pezizomycotina</taxon>
        <taxon>Sordariomycetes</taxon>
        <taxon>Hypocreomycetidae</taxon>
        <taxon>Hypocreales</taxon>
        <taxon>Hypocreaceae</taxon>
        <taxon>Cladobotryum</taxon>
    </lineage>
</organism>
<evidence type="ECO:0000313" key="3">
    <source>
        <dbReference type="EMBL" id="KAK5994139.1"/>
    </source>
</evidence>
<dbReference type="PANTHER" id="PTHR33393:SF13">
    <property type="entry name" value="PGA BIOSYNTHESIS PROTEIN CAPA"/>
    <property type="match status" value="1"/>
</dbReference>